<dbReference type="PANTHER" id="PTHR34220:SF7">
    <property type="entry name" value="SENSOR HISTIDINE KINASE YPDA"/>
    <property type="match status" value="1"/>
</dbReference>
<dbReference type="AlphaFoldDB" id="A0A512B109"/>
<dbReference type="OrthoDB" id="9792992at2"/>
<dbReference type="Proteomes" id="UP000321532">
    <property type="component" value="Unassembled WGS sequence"/>
</dbReference>
<dbReference type="GO" id="GO:0016020">
    <property type="term" value="C:membrane"/>
    <property type="evidence" value="ECO:0007669"/>
    <property type="project" value="InterPro"/>
</dbReference>
<proteinExistence type="predicted"/>
<accession>A0A512B109</accession>
<keyword evidence="4" id="KW-1185">Reference proteome</keyword>
<protein>
    <recommendedName>
        <fullName evidence="2">Signal transduction histidine kinase internal region domain-containing protein</fullName>
    </recommendedName>
</protein>
<keyword evidence="1" id="KW-0472">Membrane</keyword>
<keyword evidence="1" id="KW-1133">Transmembrane helix</keyword>
<evidence type="ECO:0000313" key="4">
    <source>
        <dbReference type="Proteomes" id="UP000321532"/>
    </source>
</evidence>
<organism evidence="3 4">
    <name type="scientific">Adhaeribacter aerolatus</name>
    <dbReference type="NCBI Taxonomy" id="670289"/>
    <lineage>
        <taxon>Bacteria</taxon>
        <taxon>Pseudomonadati</taxon>
        <taxon>Bacteroidota</taxon>
        <taxon>Cytophagia</taxon>
        <taxon>Cytophagales</taxon>
        <taxon>Hymenobacteraceae</taxon>
        <taxon>Adhaeribacter</taxon>
    </lineage>
</organism>
<feature type="domain" description="Signal transduction histidine kinase internal region" evidence="2">
    <location>
        <begin position="177"/>
        <end position="256"/>
    </location>
</feature>
<sequence length="397" mass="44772">MSPFTRYNFIFSDERRYRLSRHILFWSVCVIFFTLIYGSRPAATDANGNLILINSYALSFFEAIAFLPGHMLLSYIIMYGLIPRFLFKEKYLAFLAILAGSLFLEALVSYLVTVTVVVPFRVSLDLPTPSSQFYSAMLAGLRGGSTVAGFAGFIKLGKHWYLKNQMAQSLEREKLKAELKLLKAQVHPHFLFNTLNNLYSLTLTKSGQAPEVVLKLAGLLRYMLYECDVQKVPLVKEIKLIQDYIQLEELRYGERLDLSVNIKGCLEGKIIAPLILLPFLENSFKHGASEELDQAWISLDLSIQENKLKFKLINAVPPSPLFISEPELVAHGIGLENVRKRLELLYPGRYELKTIMEAETYLVSLSMDLDAVGSLVEPATSVMSPKILVKPATELTA</sequence>
<gene>
    <name evidence="3" type="ORF">AAE02nite_33180</name>
</gene>
<dbReference type="PANTHER" id="PTHR34220">
    <property type="entry name" value="SENSOR HISTIDINE KINASE YPDA"/>
    <property type="match status" value="1"/>
</dbReference>
<dbReference type="EMBL" id="BJYS01000025">
    <property type="protein sequence ID" value="GEO05654.1"/>
    <property type="molecule type" value="Genomic_DNA"/>
</dbReference>
<feature type="transmembrane region" description="Helical" evidence="1">
    <location>
        <begin position="58"/>
        <end position="79"/>
    </location>
</feature>
<reference evidence="3 4" key="1">
    <citation type="submission" date="2019-07" db="EMBL/GenBank/DDBJ databases">
        <title>Whole genome shotgun sequence of Adhaeribacter aerolatus NBRC 106133.</title>
        <authorList>
            <person name="Hosoyama A."/>
            <person name="Uohara A."/>
            <person name="Ohji S."/>
            <person name="Ichikawa N."/>
        </authorList>
    </citation>
    <scope>NUCLEOTIDE SEQUENCE [LARGE SCALE GENOMIC DNA]</scope>
    <source>
        <strain evidence="3 4">NBRC 106133</strain>
    </source>
</reference>
<dbReference type="Pfam" id="PF06580">
    <property type="entry name" value="His_kinase"/>
    <property type="match status" value="1"/>
</dbReference>
<feature type="transmembrane region" description="Helical" evidence="1">
    <location>
        <begin position="21"/>
        <end position="38"/>
    </location>
</feature>
<evidence type="ECO:0000256" key="1">
    <source>
        <dbReference type="SAM" id="Phobius"/>
    </source>
</evidence>
<evidence type="ECO:0000313" key="3">
    <source>
        <dbReference type="EMBL" id="GEO05654.1"/>
    </source>
</evidence>
<keyword evidence="1" id="KW-0812">Transmembrane</keyword>
<dbReference type="GO" id="GO:0000155">
    <property type="term" value="F:phosphorelay sensor kinase activity"/>
    <property type="evidence" value="ECO:0007669"/>
    <property type="project" value="InterPro"/>
</dbReference>
<dbReference type="InterPro" id="IPR050640">
    <property type="entry name" value="Bact_2-comp_sensor_kinase"/>
</dbReference>
<evidence type="ECO:0000259" key="2">
    <source>
        <dbReference type="Pfam" id="PF06580"/>
    </source>
</evidence>
<name>A0A512B109_9BACT</name>
<feature type="transmembrane region" description="Helical" evidence="1">
    <location>
        <begin position="133"/>
        <end position="154"/>
    </location>
</feature>
<comment type="caution">
    <text evidence="3">The sequence shown here is derived from an EMBL/GenBank/DDBJ whole genome shotgun (WGS) entry which is preliminary data.</text>
</comment>
<dbReference type="InterPro" id="IPR010559">
    <property type="entry name" value="Sig_transdc_His_kin_internal"/>
</dbReference>
<feature type="transmembrane region" description="Helical" evidence="1">
    <location>
        <begin position="91"/>
        <end position="113"/>
    </location>
</feature>
<dbReference type="RefSeq" id="WP_146900090.1">
    <property type="nucleotide sequence ID" value="NZ_BJYS01000025.1"/>
</dbReference>